<evidence type="ECO:0000256" key="2">
    <source>
        <dbReference type="ARBA" id="ARBA00022679"/>
    </source>
</evidence>
<evidence type="ECO:0000259" key="6">
    <source>
        <dbReference type="Pfam" id="PF08100"/>
    </source>
</evidence>
<evidence type="ECO:0000313" key="8">
    <source>
        <dbReference type="Proteomes" id="UP000807353"/>
    </source>
</evidence>
<dbReference type="SUPFAM" id="SSF46785">
    <property type="entry name" value="Winged helix' DNA-binding domain"/>
    <property type="match status" value="1"/>
</dbReference>
<feature type="coiled-coil region" evidence="4">
    <location>
        <begin position="3"/>
        <end position="30"/>
    </location>
</feature>
<proteinExistence type="predicted"/>
<dbReference type="InterPro" id="IPR016461">
    <property type="entry name" value="COMT-like"/>
</dbReference>
<dbReference type="Gene3D" id="1.10.10.10">
    <property type="entry name" value="Winged helix-like DNA-binding domain superfamily/Winged helix DNA-binding domain"/>
    <property type="match status" value="1"/>
</dbReference>
<dbReference type="PANTHER" id="PTHR43712:SF2">
    <property type="entry name" value="O-METHYLTRANSFERASE CICE"/>
    <property type="match status" value="1"/>
</dbReference>
<dbReference type="InterPro" id="IPR036388">
    <property type="entry name" value="WH-like_DNA-bd_sf"/>
</dbReference>
<name>A0A9P5YDC3_9AGAR</name>
<dbReference type="GO" id="GO:0008171">
    <property type="term" value="F:O-methyltransferase activity"/>
    <property type="evidence" value="ECO:0007669"/>
    <property type="project" value="InterPro"/>
</dbReference>
<dbReference type="InterPro" id="IPR012967">
    <property type="entry name" value="COMT_dimerisation"/>
</dbReference>
<organism evidence="7 8">
    <name type="scientific">Collybia nuda</name>
    <dbReference type="NCBI Taxonomy" id="64659"/>
    <lineage>
        <taxon>Eukaryota</taxon>
        <taxon>Fungi</taxon>
        <taxon>Dikarya</taxon>
        <taxon>Basidiomycota</taxon>
        <taxon>Agaricomycotina</taxon>
        <taxon>Agaricomycetes</taxon>
        <taxon>Agaricomycetidae</taxon>
        <taxon>Agaricales</taxon>
        <taxon>Tricholomatineae</taxon>
        <taxon>Clitocybaceae</taxon>
        <taxon>Collybia</taxon>
    </lineage>
</organism>
<reference evidence="7" key="1">
    <citation type="submission" date="2020-11" db="EMBL/GenBank/DDBJ databases">
        <authorList>
            <consortium name="DOE Joint Genome Institute"/>
            <person name="Ahrendt S."/>
            <person name="Riley R."/>
            <person name="Andreopoulos W."/>
            <person name="Labutti K."/>
            <person name="Pangilinan J."/>
            <person name="Ruiz-Duenas F.J."/>
            <person name="Barrasa J.M."/>
            <person name="Sanchez-Garcia M."/>
            <person name="Camarero S."/>
            <person name="Miyauchi S."/>
            <person name="Serrano A."/>
            <person name="Linde D."/>
            <person name="Babiker R."/>
            <person name="Drula E."/>
            <person name="Ayuso-Fernandez I."/>
            <person name="Pacheco R."/>
            <person name="Padilla G."/>
            <person name="Ferreira P."/>
            <person name="Barriuso J."/>
            <person name="Kellner H."/>
            <person name="Castanera R."/>
            <person name="Alfaro M."/>
            <person name="Ramirez L."/>
            <person name="Pisabarro A.G."/>
            <person name="Kuo A."/>
            <person name="Tritt A."/>
            <person name="Lipzen A."/>
            <person name="He G."/>
            <person name="Yan M."/>
            <person name="Ng V."/>
            <person name="Cullen D."/>
            <person name="Martin F."/>
            <person name="Rosso M.-N."/>
            <person name="Henrissat B."/>
            <person name="Hibbett D."/>
            <person name="Martinez A.T."/>
            <person name="Grigoriev I.V."/>
        </authorList>
    </citation>
    <scope>NUCLEOTIDE SEQUENCE</scope>
    <source>
        <strain evidence="7">CBS 247.69</strain>
    </source>
</reference>
<dbReference type="GO" id="GO:0046983">
    <property type="term" value="F:protein dimerization activity"/>
    <property type="evidence" value="ECO:0007669"/>
    <property type="project" value="InterPro"/>
</dbReference>
<dbReference type="Gene3D" id="3.40.50.150">
    <property type="entry name" value="Vaccinia Virus protein VP39"/>
    <property type="match status" value="1"/>
</dbReference>
<dbReference type="PANTHER" id="PTHR43712">
    <property type="entry name" value="PUTATIVE (AFU_ORTHOLOGUE AFUA_4G14580)-RELATED"/>
    <property type="match status" value="1"/>
</dbReference>
<dbReference type="AlphaFoldDB" id="A0A9P5YDC3"/>
<evidence type="ECO:0000313" key="7">
    <source>
        <dbReference type="EMBL" id="KAF9465796.1"/>
    </source>
</evidence>
<keyword evidence="4" id="KW-0175">Coiled coil</keyword>
<feature type="domain" description="O-methyltransferase dimerisation" evidence="6">
    <location>
        <begin position="84"/>
        <end position="156"/>
    </location>
</feature>
<dbReference type="Pfam" id="PF00891">
    <property type="entry name" value="Methyltransf_2"/>
    <property type="match status" value="1"/>
</dbReference>
<dbReference type="InterPro" id="IPR029063">
    <property type="entry name" value="SAM-dependent_MTases_sf"/>
</dbReference>
<evidence type="ECO:0000256" key="3">
    <source>
        <dbReference type="ARBA" id="ARBA00022691"/>
    </source>
</evidence>
<dbReference type="EMBL" id="MU150245">
    <property type="protein sequence ID" value="KAF9465796.1"/>
    <property type="molecule type" value="Genomic_DNA"/>
</dbReference>
<feature type="domain" description="O-methyltransferase C-terminal" evidence="5">
    <location>
        <begin position="268"/>
        <end position="384"/>
    </location>
</feature>
<dbReference type="Proteomes" id="UP000807353">
    <property type="component" value="Unassembled WGS sequence"/>
</dbReference>
<evidence type="ECO:0000256" key="4">
    <source>
        <dbReference type="SAM" id="Coils"/>
    </source>
</evidence>
<dbReference type="PROSITE" id="PS51683">
    <property type="entry name" value="SAM_OMT_II"/>
    <property type="match status" value="1"/>
</dbReference>
<accession>A0A9P5YDC3</accession>
<evidence type="ECO:0000256" key="1">
    <source>
        <dbReference type="ARBA" id="ARBA00022603"/>
    </source>
</evidence>
<gene>
    <name evidence="7" type="ORF">BDZ94DRAFT_1214208</name>
</gene>
<sequence length="470" mass="52414">MTFAKIRQLLDNLKRSVDSLEELYSTHSLDFPSLDVPFSKSKAEDLARSPDAVNMINVCVASAFQILLTMRHPFETLCDGSSIYQLSSCLRIAENLNIPEIIRENNSPDCHVNDIALKCDVEPTKLARILRVLSSHHIFTETSPDKFANNRVSSFFDSGKETHKLKIEPAMKYKDSPGIAGYIGTFTDEVAKASSYLLETLKDKDHGKSFAPDHTALQMAMNTSSVYFPWLEEPSNHYRLERYADCIRGTSLWDPPDTILEGYNWSSLAPGSVVVDVGGGTGAPSMIIAVEHPSLSFVIQDREPVIAQAKEHWNNSKPDIVGSGRVSFQVHDFFKEQPQKNTAVFLVRTICHDWPDHLVTQILRNLREAASPSTQLLLGDYVIPYSCNDVGGEVDIAGAESSKVPAPLLANMGKASSNVYWIDMTMQVLLNGQERTLSHHARLMCDAGWRPVTLNKRRNSHFGYIIAECQ</sequence>
<dbReference type="InterPro" id="IPR001077">
    <property type="entry name" value="COMT_C"/>
</dbReference>
<protein>
    <submittedName>
        <fullName evidence="7">S-adenosyl-L-methionine-dependent methyltransferase</fullName>
    </submittedName>
</protein>
<keyword evidence="3" id="KW-0949">S-adenosyl-L-methionine</keyword>
<dbReference type="InterPro" id="IPR036390">
    <property type="entry name" value="WH_DNA-bd_sf"/>
</dbReference>
<dbReference type="OrthoDB" id="2410195at2759"/>
<keyword evidence="8" id="KW-1185">Reference proteome</keyword>
<comment type="caution">
    <text evidence="7">The sequence shown here is derived from an EMBL/GenBank/DDBJ whole genome shotgun (WGS) entry which is preliminary data.</text>
</comment>
<dbReference type="GO" id="GO:0032259">
    <property type="term" value="P:methylation"/>
    <property type="evidence" value="ECO:0007669"/>
    <property type="project" value="UniProtKB-KW"/>
</dbReference>
<dbReference type="SUPFAM" id="SSF53335">
    <property type="entry name" value="S-adenosyl-L-methionine-dependent methyltransferases"/>
    <property type="match status" value="1"/>
</dbReference>
<keyword evidence="2" id="KW-0808">Transferase</keyword>
<keyword evidence="1 7" id="KW-0489">Methyltransferase</keyword>
<evidence type="ECO:0000259" key="5">
    <source>
        <dbReference type="Pfam" id="PF00891"/>
    </source>
</evidence>
<dbReference type="Pfam" id="PF08100">
    <property type="entry name" value="Dimerisation"/>
    <property type="match status" value="1"/>
</dbReference>